<evidence type="ECO:0000313" key="1">
    <source>
        <dbReference type="EMBL" id="CUO77347.1"/>
    </source>
</evidence>
<accession>A0A174HVK3</accession>
<sequence>MGACFTVNLELTFLDEAAAVKAMQEYIHTANADFGLEKHKKRSVGREIVRKY</sequence>
<proteinExistence type="predicted"/>
<gene>
    <name evidence="1" type="ORF">ERS852450_02394</name>
</gene>
<dbReference type="RefSeq" id="WP_156329750.1">
    <property type="nucleotide sequence ID" value="NZ_BLYK01000035.1"/>
</dbReference>
<dbReference type="AlphaFoldDB" id="A0A174HVK3"/>
<dbReference type="Proteomes" id="UP000095679">
    <property type="component" value="Unassembled WGS sequence"/>
</dbReference>
<reference evidence="1 2" key="1">
    <citation type="submission" date="2015-09" db="EMBL/GenBank/DDBJ databases">
        <authorList>
            <consortium name="Pathogen Informatics"/>
        </authorList>
    </citation>
    <scope>NUCLEOTIDE SEQUENCE [LARGE SCALE GENOMIC DNA]</scope>
    <source>
        <strain evidence="1 2">2789STDY5834835</strain>
    </source>
</reference>
<evidence type="ECO:0000313" key="2">
    <source>
        <dbReference type="Proteomes" id="UP000095679"/>
    </source>
</evidence>
<organism evidence="1 2">
    <name type="scientific">Anaerobutyricum hallii</name>
    <dbReference type="NCBI Taxonomy" id="39488"/>
    <lineage>
        <taxon>Bacteria</taxon>
        <taxon>Bacillati</taxon>
        <taxon>Bacillota</taxon>
        <taxon>Clostridia</taxon>
        <taxon>Lachnospirales</taxon>
        <taxon>Lachnospiraceae</taxon>
        <taxon>Anaerobutyricum</taxon>
    </lineage>
</organism>
<protein>
    <submittedName>
        <fullName evidence="1">Uncharacterized protein</fullName>
    </submittedName>
</protein>
<dbReference type="EMBL" id="CYZL01000024">
    <property type="protein sequence ID" value="CUO77347.1"/>
    <property type="molecule type" value="Genomic_DNA"/>
</dbReference>
<name>A0A174HVK3_9FIRM</name>